<protein>
    <submittedName>
        <fullName evidence="2">Uncharacterized protein</fullName>
    </submittedName>
</protein>
<proteinExistence type="predicted"/>
<feature type="compositionally biased region" description="Low complexity" evidence="1">
    <location>
        <begin position="20"/>
        <end position="29"/>
    </location>
</feature>
<dbReference type="Proteomes" id="UP000799291">
    <property type="component" value="Unassembled WGS sequence"/>
</dbReference>
<evidence type="ECO:0000256" key="1">
    <source>
        <dbReference type="SAM" id="MobiDB-lite"/>
    </source>
</evidence>
<evidence type="ECO:0000313" key="3">
    <source>
        <dbReference type="Proteomes" id="UP000799291"/>
    </source>
</evidence>
<sequence>MSCHEIGLYLTTAPASSPTTFTPPFFSSPLELQPHPPHHRISPDSTQPTSTQPQYPPTSLHQPRPKPHNMATPRPSISTPAVPSPLTAYALSRASSSLVPTHIAPICSQTRRNHRCRDRSRALTLFRKASRRRGLLA</sequence>
<feature type="region of interest" description="Disordered" evidence="1">
    <location>
        <begin position="20"/>
        <end position="83"/>
    </location>
</feature>
<dbReference type="EMBL" id="MU005576">
    <property type="protein sequence ID" value="KAF2686457.1"/>
    <property type="molecule type" value="Genomic_DNA"/>
</dbReference>
<keyword evidence="3" id="KW-1185">Reference proteome</keyword>
<organism evidence="2 3">
    <name type="scientific">Lentithecium fluviatile CBS 122367</name>
    <dbReference type="NCBI Taxonomy" id="1168545"/>
    <lineage>
        <taxon>Eukaryota</taxon>
        <taxon>Fungi</taxon>
        <taxon>Dikarya</taxon>
        <taxon>Ascomycota</taxon>
        <taxon>Pezizomycotina</taxon>
        <taxon>Dothideomycetes</taxon>
        <taxon>Pleosporomycetidae</taxon>
        <taxon>Pleosporales</taxon>
        <taxon>Massarineae</taxon>
        <taxon>Lentitheciaceae</taxon>
        <taxon>Lentithecium</taxon>
    </lineage>
</organism>
<accession>A0A6G1J7E2</accession>
<gene>
    <name evidence="2" type="ORF">K458DRAFT_198237</name>
</gene>
<evidence type="ECO:0000313" key="2">
    <source>
        <dbReference type="EMBL" id="KAF2686457.1"/>
    </source>
</evidence>
<reference evidence="2" key="1">
    <citation type="journal article" date="2020" name="Stud. Mycol.">
        <title>101 Dothideomycetes genomes: a test case for predicting lifestyles and emergence of pathogens.</title>
        <authorList>
            <person name="Haridas S."/>
            <person name="Albert R."/>
            <person name="Binder M."/>
            <person name="Bloem J."/>
            <person name="Labutti K."/>
            <person name="Salamov A."/>
            <person name="Andreopoulos B."/>
            <person name="Baker S."/>
            <person name="Barry K."/>
            <person name="Bills G."/>
            <person name="Bluhm B."/>
            <person name="Cannon C."/>
            <person name="Castanera R."/>
            <person name="Culley D."/>
            <person name="Daum C."/>
            <person name="Ezra D."/>
            <person name="Gonzalez J."/>
            <person name="Henrissat B."/>
            <person name="Kuo A."/>
            <person name="Liang C."/>
            <person name="Lipzen A."/>
            <person name="Lutzoni F."/>
            <person name="Magnuson J."/>
            <person name="Mondo S."/>
            <person name="Nolan M."/>
            <person name="Ohm R."/>
            <person name="Pangilinan J."/>
            <person name="Park H.-J."/>
            <person name="Ramirez L."/>
            <person name="Alfaro M."/>
            <person name="Sun H."/>
            <person name="Tritt A."/>
            <person name="Yoshinaga Y."/>
            <person name="Zwiers L.-H."/>
            <person name="Turgeon B."/>
            <person name="Goodwin S."/>
            <person name="Spatafora J."/>
            <person name="Crous P."/>
            <person name="Grigoriev I."/>
        </authorList>
    </citation>
    <scope>NUCLEOTIDE SEQUENCE</scope>
    <source>
        <strain evidence="2">CBS 122367</strain>
    </source>
</reference>
<dbReference type="AlphaFoldDB" id="A0A6G1J7E2"/>
<feature type="compositionally biased region" description="Low complexity" evidence="1">
    <location>
        <begin position="43"/>
        <end position="59"/>
    </location>
</feature>
<name>A0A6G1J7E2_9PLEO</name>